<dbReference type="GO" id="GO:0016020">
    <property type="term" value="C:membrane"/>
    <property type="evidence" value="ECO:0007669"/>
    <property type="project" value="UniProtKB-SubCell"/>
</dbReference>
<evidence type="ECO:0000256" key="2">
    <source>
        <dbReference type="ARBA" id="ARBA00022692"/>
    </source>
</evidence>
<feature type="transmembrane region" description="Helical" evidence="6">
    <location>
        <begin position="183"/>
        <end position="202"/>
    </location>
</feature>
<feature type="compositionally biased region" description="Low complexity" evidence="5">
    <location>
        <begin position="13"/>
        <end position="31"/>
    </location>
</feature>
<feature type="transmembrane region" description="Helical" evidence="6">
    <location>
        <begin position="389"/>
        <end position="412"/>
    </location>
</feature>
<dbReference type="InterPro" id="IPR050367">
    <property type="entry name" value="APC_superfamily"/>
</dbReference>
<evidence type="ECO:0000256" key="5">
    <source>
        <dbReference type="SAM" id="MobiDB-lite"/>
    </source>
</evidence>
<dbReference type="Proteomes" id="UP000316988">
    <property type="component" value="Unassembled WGS sequence"/>
</dbReference>
<dbReference type="OrthoDB" id="9762947at2"/>
<keyword evidence="3 6" id="KW-1133">Transmembrane helix</keyword>
<evidence type="ECO:0000256" key="3">
    <source>
        <dbReference type="ARBA" id="ARBA00022989"/>
    </source>
</evidence>
<name>A0A554RK36_9ACTN</name>
<dbReference type="PANTHER" id="PTHR42770:SF7">
    <property type="entry name" value="MEMBRANE PROTEIN"/>
    <property type="match status" value="1"/>
</dbReference>
<feature type="transmembrane region" description="Helical" evidence="6">
    <location>
        <begin position="253"/>
        <end position="277"/>
    </location>
</feature>
<keyword evidence="4 6" id="KW-0472">Membrane</keyword>
<dbReference type="EMBL" id="VLNT01000025">
    <property type="protein sequence ID" value="TSD54515.1"/>
    <property type="molecule type" value="Genomic_DNA"/>
</dbReference>
<keyword evidence="2 6" id="KW-0812">Transmembrane</keyword>
<accession>A0A554RK36</accession>
<dbReference type="InterPro" id="IPR004841">
    <property type="entry name" value="AA-permease/SLC12A_dom"/>
</dbReference>
<feature type="transmembrane region" description="Helical" evidence="6">
    <location>
        <begin position="447"/>
        <end position="467"/>
    </location>
</feature>
<feature type="transmembrane region" description="Helical" evidence="6">
    <location>
        <begin position="479"/>
        <end position="496"/>
    </location>
</feature>
<protein>
    <submittedName>
        <fullName evidence="8">APC family permease</fullName>
    </submittedName>
</protein>
<evidence type="ECO:0000313" key="9">
    <source>
        <dbReference type="Proteomes" id="UP000316988"/>
    </source>
</evidence>
<reference evidence="8 9" key="1">
    <citation type="submission" date="2019-07" db="EMBL/GenBank/DDBJ databases">
        <authorList>
            <person name="Zhao L.H."/>
        </authorList>
    </citation>
    <scope>NUCLEOTIDE SEQUENCE [LARGE SCALE GENOMIC DNA]</scope>
    <source>
        <strain evidence="8 9">Co35</strain>
    </source>
</reference>
<feature type="transmembrane region" description="Helical" evidence="6">
    <location>
        <begin position="418"/>
        <end position="435"/>
    </location>
</feature>
<feature type="transmembrane region" description="Helical" evidence="6">
    <location>
        <begin position="59"/>
        <end position="80"/>
    </location>
</feature>
<comment type="subcellular location">
    <subcellularLocation>
        <location evidence="1">Membrane</location>
        <topology evidence="1">Multi-pass membrane protein</topology>
    </subcellularLocation>
</comment>
<dbReference type="Pfam" id="PF00324">
    <property type="entry name" value="AA_permease"/>
    <property type="match status" value="1"/>
</dbReference>
<feature type="transmembrane region" description="Helical" evidence="6">
    <location>
        <begin position="92"/>
        <end position="114"/>
    </location>
</feature>
<evidence type="ECO:0000259" key="7">
    <source>
        <dbReference type="Pfam" id="PF00324"/>
    </source>
</evidence>
<organism evidence="8 9">
    <name type="scientific">Aeromicrobium piscarium</name>
    <dbReference type="NCBI Taxonomy" id="2590901"/>
    <lineage>
        <taxon>Bacteria</taxon>
        <taxon>Bacillati</taxon>
        <taxon>Actinomycetota</taxon>
        <taxon>Actinomycetes</taxon>
        <taxon>Propionibacteriales</taxon>
        <taxon>Nocardioidaceae</taxon>
        <taxon>Aeromicrobium</taxon>
    </lineage>
</organism>
<feature type="domain" description="Amino acid permease/ SLC12A" evidence="7">
    <location>
        <begin position="66"/>
        <end position="437"/>
    </location>
</feature>
<dbReference type="GO" id="GO:0055085">
    <property type="term" value="P:transmembrane transport"/>
    <property type="evidence" value="ECO:0007669"/>
    <property type="project" value="InterPro"/>
</dbReference>
<gene>
    <name evidence="8" type="ORF">FNM00_17360</name>
</gene>
<dbReference type="AlphaFoldDB" id="A0A554RK36"/>
<feature type="transmembrane region" description="Helical" evidence="6">
    <location>
        <begin position="289"/>
        <end position="313"/>
    </location>
</feature>
<dbReference type="PANTHER" id="PTHR42770">
    <property type="entry name" value="AMINO ACID TRANSPORTER-RELATED"/>
    <property type="match status" value="1"/>
</dbReference>
<dbReference type="Gene3D" id="1.20.1740.10">
    <property type="entry name" value="Amino acid/polyamine transporter I"/>
    <property type="match status" value="1"/>
</dbReference>
<proteinExistence type="predicted"/>
<keyword evidence="9" id="KW-1185">Reference proteome</keyword>
<evidence type="ECO:0000256" key="6">
    <source>
        <dbReference type="SAM" id="Phobius"/>
    </source>
</evidence>
<comment type="caution">
    <text evidence="8">The sequence shown here is derived from an EMBL/GenBank/DDBJ whole genome shotgun (WGS) entry which is preliminary data.</text>
</comment>
<evidence type="ECO:0000313" key="8">
    <source>
        <dbReference type="EMBL" id="TSD54515.1"/>
    </source>
</evidence>
<dbReference type="PIRSF" id="PIRSF006060">
    <property type="entry name" value="AA_transporter"/>
    <property type="match status" value="1"/>
</dbReference>
<evidence type="ECO:0000256" key="1">
    <source>
        <dbReference type="ARBA" id="ARBA00004141"/>
    </source>
</evidence>
<feature type="transmembrane region" description="Helical" evidence="6">
    <location>
        <begin position="135"/>
        <end position="163"/>
    </location>
</feature>
<feature type="region of interest" description="Disordered" evidence="5">
    <location>
        <begin position="1"/>
        <end position="38"/>
    </location>
</feature>
<evidence type="ECO:0000256" key="4">
    <source>
        <dbReference type="ARBA" id="ARBA00023136"/>
    </source>
</evidence>
<feature type="transmembrane region" description="Helical" evidence="6">
    <location>
        <begin position="214"/>
        <end position="233"/>
    </location>
</feature>
<feature type="transmembrane region" description="Helical" evidence="6">
    <location>
        <begin position="333"/>
        <end position="359"/>
    </location>
</feature>
<sequence length="535" mass="55993">MTRRCVPGAANGSPISRCPRSSSSSTSSPSFRSERSTRTRCGRVITPQEKLMSELRKTISPLALVAIGAAGVIGSSWLYLGSTFFHEFGAGGTILGMLLATALAACIAIAYSNLAARLPRAGGEVVYSVVGGNRLLGFIVGWLLIGTYAGTVAFYVTATGRLLSTAWPSLNTVPLYEIGGETIYLPVLAIGVVLTLVMLALNWNGVEFSARTQLILFGIMVVLAVAVVVAGFGSGSASNFFPMFDADADSSPIANVLGFVLPAFGFLIGFGVVAIMAEEAKATPRQIGRIVVISVLLAGGFYAIVLAATAWVIPWQDTAALTNGTIEAFDVAGMPLISTVAFVIGVLGIVTTFIAVFAASSRLMFALARIELFPPVFGKVDERTGSPRAALVLTAVIGLALGSLGPGALVWFLNTGGVYIGIVWAVTVVIMFRIRRMTGGGGSIVSTVLPVIGAVAAVGVVLAALIPASPLSLRWPGEYLIVIAWVALGLVLYLLSPRTMSREESLRALLGEYYDSVFGGGERRADRPEVESERS</sequence>